<dbReference type="CDD" id="cd01913">
    <property type="entry name" value="protease_HslV"/>
    <property type="match status" value="1"/>
</dbReference>
<dbReference type="Proteomes" id="UP000217065">
    <property type="component" value="Unassembled WGS sequence"/>
</dbReference>
<keyword evidence="8" id="KW-0888">Threonine protease</keyword>
<evidence type="ECO:0000256" key="2">
    <source>
        <dbReference type="ARBA" id="ARBA00006053"/>
    </source>
</evidence>
<evidence type="ECO:0000256" key="3">
    <source>
        <dbReference type="ARBA" id="ARBA00022490"/>
    </source>
</evidence>
<evidence type="ECO:0000313" key="10">
    <source>
        <dbReference type="Proteomes" id="UP000217065"/>
    </source>
</evidence>
<comment type="subcellular location">
    <subcellularLocation>
        <location evidence="1 8">Cytoplasm</location>
    </subcellularLocation>
</comment>
<comment type="activity regulation">
    <text evidence="8">Allosterically activated by HslU binding.</text>
</comment>
<dbReference type="OrthoDB" id="9804884at2"/>
<keyword evidence="7 8" id="KW-0915">Sodium</keyword>
<dbReference type="GO" id="GO:0051603">
    <property type="term" value="P:proteolysis involved in protein catabolic process"/>
    <property type="evidence" value="ECO:0007669"/>
    <property type="project" value="InterPro"/>
</dbReference>
<dbReference type="GO" id="GO:0005839">
    <property type="term" value="C:proteasome core complex"/>
    <property type="evidence" value="ECO:0007669"/>
    <property type="project" value="InterPro"/>
</dbReference>
<feature type="binding site" evidence="8">
    <location>
        <position position="170"/>
    </location>
    <ligand>
        <name>Na(+)</name>
        <dbReference type="ChEBI" id="CHEBI:29101"/>
    </ligand>
</feature>
<dbReference type="Pfam" id="PF00227">
    <property type="entry name" value="Proteasome"/>
    <property type="match status" value="1"/>
</dbReference>
<evidence type="ECO:0000313" key="9">
    <source>
        <dbReference type="EMBL" id="OZS79272.1"/>
    </source>
</evidence>
<evidence type="ECO:0000256" key="7">
    <source>
        <dbReference type="ARBA" id="ARBA00023053"/>
    </source>
</evidence>
<proteinExistence type="inferred from homology"/>
<feature type="binding site" evidence="8">
    <location>
        <position position="167"/>
    </location>
    <ligand>
        <name>Na(+)</name>
        <dbReference type="ChEBI" id="CHEBI:29101"/>
    </ligand>
</feature>
<keyword evidence="10" id="KW-1185">Reference proteome</keyword>
<evidence type="ECO:0000256" key="1">
    <source>
        <dbReference type="ARBA" id="ARBA00004496"/>
    </source>
</evidence>
<dbReference type="RefSeq" id="WP_094941652.1">
    <property type="nucleotide sequence ID" value="NZ_NOKQ01000134.1"/>
</dbReference>
<dbReference type="SUPFAM" id="SSF56235">
    <property type="entry name" value="N-terminal nucleophile aminohydrolases (Ntn hydrolases)"/>
    <property type="match status" value="1"/>
</dbReference>
<dbReference type="InterPro" id="IPR029055">
    <property type="entry name" value="Ntn_hydrolases_N"/>
</dbReference>
<accession>A0A264W6Q2</accession>
<comment type="similarity">
    <text evidence="2 8">Belongs to the peptidase T1B family. HslV subfamily.</text>
</comment>
<gene>
    <name evidence="8" type="primary">hslV</name>
    <name evidence="9" type="ORF">CF394_02310</name>
</gene>
<evidence type="ECO:0000256" key="4">
    <source>
        <dbReference type="ARBA" id="ARBA00022670"/>
    </source>
</evidence>
<evidence type="ECO:0000256" key="6">
    <source>
        <dbReference type="ARBA" id="ARBA00022801"/>
    </source>
</evidence>
<dbReference type="Gene3D" id="3.60.20.10">
    <property type="entry name" value="Glutamine Phosphoribosylpyrophosphate, subunit 1, domain 1"/>
    <property type="match status" value="1"/>
</dbReference>
<dbReference type="EMBL" id="NOKQ01000134">
    <property type="protein sequence ID" value="OZS79272.1"/>
    <property type="molecule type" value="Genomic_DNA"/>
</dbReference>
<dbReference type="PROSITE" id="PS51476">
    <property type="entry name" value="PROTEASOME_BETA_2"/>
    <property type="match status" value="1"/>
</dbReference>
<dbReference type="AlphaFoldDB" id="A0A264W6Q2"/>
<keyword evidence="4 8" id="KW-0645">Protease</keyword>
<dbReference type="HAMAP" id="MF_00248">
    <property type="entry name" value="HslV"/>
    <property type="match status" value="1"/>
</dbReference>
<evidence type="ECO:0000256" key="8">
    <source>
        <dbReference type="HAMAP-Rule" id="MF_00248"/>
    </source>
</evidence>
<comment type="function">
    <text evidence="8">Protease subunit of a proteasome-like degradation complex believed to be a general protein degrading machinery.</text>
</comment>
<keyword evidence="8" id="KW-0021">Allosteric enzyme</keyword>
<dbReference type="PANTHER" id="PTHR32194:SF0">
    <property type="entry name" value="ATP-DEPENDENT PROTEASE SUBUNIT HSLV"/>
    <property type="match status" value="1"/>
</dbReference>
<sequence>MAIHATTIFAIQHKGQSAMSGDGQVTLGNQVVMKHTAKKVRRLFGGQVVAGFAGSVADAFTLFEKFEAKLEMYNGNLQRAAVELAKEWRGDKMLRQLEAMLLVMNKDTLLLVSGTGEVIEPDDGILSIGSGGNYALAAGRALKKFSGEALTAKEIAQAALETAADICVFTNHNIILEAIDHDERNNA</sequence>
<protein>
    <recommendedName>
        <fullName evidence="8">ATP-dependent protease subunit HslV</fullName>
        <ecNumber evidence="8">3.4.25.2</ecNumber>
    </recommendedName>
</protein>
<organism evidence="9 10">
    <name type="scientific">Tetzosporium hominis</name>
    <dbReference type="NCBI Taxonomy" id="2020506"/>
    <lineage>
        <taxon>Bacteria</taxon>
        <taxon>Bacillati</taxon>
        <taxon>Bacillota</taxon>
        <taxon>Bacilli</taxon>
        <taxon>Bacillales</taxon>
        <taxon>Caryophanaceae</taxon>
        <taxon>Tetzosporium</taxon>
    </lineage>
</organism>
<feature type="binding site" evidence="8">
    <location>
        <position position="164"/>
    </location>
    <ligand>
        <name>Na(+)</name>
        <dbReference type="ChEBI" id="CHEBI:29101"/>
    </ligand>
</feature>
<comment type="caution">
    <text evidence="9">The sequence shown here is derived from an EMBL/GenBank/DDBJ whole genome shotgun (WGS) entry which is preliminary data.</text>
</comment>
<comment type="subunit">
    <text evidence="8">A double ring-shaped homohexamer of HslV is capped on each side by a ring-shaped HslU homohexamer. The assembly of the HslU/HslV complex is dependent on binding of ATP.</text>
</comment>
<feature type="active site" evidence="8">
    <location>
        <position position="6"/>
    </location>
</feature>
<dbReference type="EC" id="3.4.25.2" evidence="8"/>
<comment type="catalytic activity">
    <reaction evidence="8">
        <text>ATP-dependent cleavage of peptide bonds with broad specificity.</text>
        <dbReference type="EC" id="3.4.25.2"/>
    </reaction>
</comment>
<keyword evidence="3 8" id="KW-0963">Cytoplasm</keyword>
<dbReference type="NCBIfam" id="TIGR03692">
    <property type="entry name" value="ATP_dep_HslV"/>
    <property type="match status" value="1"/>
</dbReference>
<dbReference type="InterPro" id="IPR001353">
    <property type="entry name" value="Proteasome_sua/b"/>
</dbReference>
<reference evidence="9 10" key="1">
    <citation type="submission" date="2017-07" db="EMBL/GenBank/DDBJ databases">
        <title>Tetzosporium hominis gen.nov. sp.nov.</title>
        <authorList>
            <person name="Tetz G."/>
            <person name="Tetz V."/>
        </authorList>
    </citation>
    <scope>NUCLEOTIDE SEQUENCE [LARGE SCALE GENOMIC DNA]</scope>
    <source>
        <strain evidence="9 10">VT-49</strain>
    </source>
</reference>
<keyword evidence="5 8" id="KW-0479">Metal-binding</keyword>
<dbReference type="InterPro" id="IPR023333">
    <property type="entry name" value="Proteasome_suB-type"/>
</dbReference>
<dbReference type="GO" id="GO:0004298">
    <property type="term" value="F:threonine-type endopeptidase activity"/>
    <property type="evidence" value="ECO:0007669"/>
    <property type="project" value="UniProtKB-KW"/>
</dbReference>
<dbReference type="PANTHER" id="PTHR32194">
    <property type="entry name" value="METALLOPROTEASE TLDD"/>
    <property type="match status" value="1"/>
</dbReference>
<dbReference type="GO" id="GO:0009376">
    <property type="term" value="C:HslUV protease complex"/>
    <property type="evidence" value="ECO:0007669"/>
    <property type="project" value="UniProtKB-UniRule"/>
</dbReference>
<dbReference type="NCBIfam" id="NF003964">
    <property type="entry name" value="PRK05456.1"/>
    <property type="match status" value="1"/>
</dbReference>
<evidence type="ECO:0000256" key="5">
    <source>
        <dbReference type="ARBA" id="ARBA00022723"/>
    </source>
</evidence>
<dbReference type="PIRSF" id="PIRSF039093">
    <property type="entry name" value="HslV"/>
    <property type="match status" value="1"/>
</dbReference>
<name>A0A264W6Q2_9BACL</name>
<dbReference type="GO" id="GO:0046872">
    <property type="term" value="F:metal ion binding"/>
    <property type="evidence" value="ECO:0007669"/>
    <property type="project" value="UniProtKB-KW"/>
</dbReference>
<dbReference type="InterPro" id="IPR022281">
    <property type="entry name" value="ATP-dep_Prtase_HsIV_su"/>
</dbReference>
<keyword evidence="6 8" id="KW-0378">Hydrolase</keyword>